<dbReference type="Proteomes" id="UP000887579">
    <property type="component" value="Unplaced"/>
</dbReference>
<accession>A0AC34FK97</accession>
<evidence type="ECO:0000313" key="2">
    <source>
        <dbReference type="WBParaSite" id="ES5_v2.g17821.t1"/>
    </source>
</evidence>
<name>A0AC34FK97_9BILA</name>
<evidence type="ECO:0000313" key="1">
    <source>
        <dbReference type="Proteomes" id="UP000887579"/>
    </source>
</evidence>
<reference evidence="2" key="1">
    <citation type="submission" date="2022-11" db="UniProtKB">
        <authorList>
            <consortium name="WormBaseParasite"/>
        </authorList>
    </citation>
    <scope>IDENTIFICATION</scope>
</reference>
<proteinExistence type="predicted"/>
<dbReference type="WBParaSite" id="ES5_v2.g17821.t1">
    <property type="protein sequence ID" value="ES5_v2.g17821.t1"/>
    <property type="gene ID" value="ES5_v2.g17821"/>
</dbReference>
<organism evidence="1 2">
    <name type="scientific">Panagrolaimus sp. ES5</name>
    <dbReference type="NCBI Taxonomy" id="591445"/>
    <lineage>
        <taxon>Eukaryota</taxon>
        <taxon>Metazoa</taxon>
        <taxon>Ecdysozoa</taxon>
        <taxon>Nematoda</taxon>
        <taxon>Chromadorea</taxon>
        <taxon>Rhabditida</taxon>
        <taxon>Tylenchina</taxon>
        <taxon>Panagrolaimomorpha</taxon>
        <taxon>Panagrolaimoidea</taxon>
        <taxon>Panagrolaimidae</taxon>
        <taxon>Panagrolaimus</taxon>
    </lineage>
</organism>
<protein>
    <submittedName>
        <fullName evidence="2">Glutathione S-transferase kappa</fullName>
    </submittedName>
</protein>
<sequence>MAPPTIIDLYFDVISPYAWFGFEGLLRYEEKLKEQNVKIQLKPYFLGGVMKASGNRPPILLPAKAQYMPNDLRMLSKYWGFNLSLNPNFATEIIPNGTILPQRFLTVLEQNAPKYLVPAAREFWKRIWETHQPIHEEEHLKEVAKSIGLENVEKYIEMTKSKQIKDVLIQRTTEAVETGAFGAPWFVIRKDGEENKCFWGSDRLPVVLNECGVEFIGPLKSKM</sequence>